<dbReference type="Gene3D" id="2.40.128.110">
    <property type="entry name" value="Lipid/polyisoprenoid-binding, YceI-like"/>
    <property type="match status" value="1"/>
</dbReference>
<gene>
    <name evidence="3" type="ORF">FHS52_002125</name>
    <name evidence="4" type="ORF">GRI59_09090</name>
</gene>
<dbReference type="Pfam" id="PF04264">
    <property type="entry name" value="YceI"/>
    <property type="match status" value="1"/>
</dbReference>
<organism evidence="4 5">
    <name type="scientific">Erythrobacter ramosus</name>
    <dbReference type="NCBI Taxonomy" id="35811"/>
    <lineage>
        <taxon>Bacteria</taxon>
        <taxon>Pseudomonadati</taxon>
        <taxon>Pseudomonadota</taxon>
        <taxon>Alphaproteobacteria</taxon>
        <taxon>Sphingomonadales</taxon>
        <taxon>Erythrobacteraceae</taxon>
        <taxon>Erythrobacter/Porphyrobacter group</taxon>
        <taxon>Erythrobacter</taxon>
    </lineage>
</organism>
<dbReference type="InterPro" id="IPR036761">
    <property type="entry name" value="TTHA0802/YceI-like_sf"/>
</dbReference>
<protein>
    <submittedName>
        <fullName evidence="3">Polyisoprenoid-binding protein YceI</fullName>
    </submittedName>
</protein>
<dbReference type="PANTHER" id="PTHR34406:SF1">
    <property type="entry name" value="PROTEIN YCEI"/>
    <property type="match status" value="1"/>
</dbReference>
<dbReference type="AlphaFoldDB" id="A0A6I4UIR0"/>
<feature type="chain" id="PRO_5026100169" evidence="1">
    <location>
        <begin position="24"/>
        <end position="220"/>
    </location>
</feature>
<evidence type="ECO:0000259" key="2">
    <source>
        <dbReference type="SMART" id="SM00867"/>
    </source>
</evidence>
<comment type="caution">
    <text evidence="4">The sequence shown here is derived from an EMBL/GenBank/DDBJ whole genome shotgun (WGS) entry which is preliminary data.</text>
</comment>
<dbReference type="InterPro" id="IPR007372">
    <property type="entry name" value="Lipid/polyisoprenoid-bd_YceI"/>
</dbReference>
<dbReference type="PANTHER" id="PTHR34406">
    <property type="entry name" value="PROTEIN YCEI"/>
    <property type="match status" value="1"/>
</dbReference>
<dbReference type="SUPFAM" id="SSF101874">
    <property type="entry name" value="YceI-like"/>
    <property type="match status" value="1"/>
</dbReference>
<evidence type="ECO:0000256" key="1">
    <source>
        <dbReference type="SAM" id="SignalP"/>
    </source>
</evidence>
<dbReference type="EMBL" id="WTYB01000002">
    <property type="protein sequence ID" value="MXP38760.1"/>
    <property type="molecule type" value="Genomic_DNA"/>
</dbReference>
<proteinExistence type="predicted"/>
<feature type="signal peptide" evidence="1">
    <location>
        <begin position="1"/>
        <end position="23"/>
    </location>
</feature>
<reference evidence="3 6" key="2">
    <citation type="submission" date="2020-08" db="EMBL/GenBank/DDBJ databases">
        <title>Genomic Encyclopedia of Type Strains, Phase IV (KMG-IV): sequencing the most valuable type-strain genomes for metagenomic binning, comparative biology and taxonomic classification.</title>
        <authorList>
            <person name="Goeker M."/>
        </authorList>
    </citation>
    <scope>NUCLEOTIDE SEQUENCE [LARGE SCALE GENOMIC DNA]</scope>
    <source>
        <strain evidence="3 6">DSM 8510</strain>
    </source>
</reference>
<name>A0A6I4UIR0_9SPHN</name>
<dbReference type="Proteomes" id="UP000430021">
    <property type="component" value="Unassembled WGS sequence"/>
</dbReference>
<evidence type="ECO:0000313" key="4">
    <source>
        <dbReference type="EMBL" id="MXP38760.1"/>
    </source>
</evidence>
<feature type="domain" description="Lipid/polyisoprenoid-binding YceI-like" evidence="2">
    <location>
        <begin position="48"/>
        <end position="218"/>
    </location>
</feature>
<dbReference type="EMBL" id="JACICE010000002">
    <property type="protein sequence ID" value="MBB3776156.1"/>
    <property type="molecule type" value="Genomic_DNA"/>
</dbReference>
<evidence type="ECO:0000313" key="5">
    <source>
        <dbReference type="Proteomes" id="UP000430021"/>
    </source>
</evidence>
<evidence type="ECO:0000313" key="3">
    <source>
        <dbReference type="EMBL" id="MBB3776156.1"/>
    </source>
</evidence>
<accession>A0A6I4UIR0</accession>
<sequence>MNRYAFAAATAAALAAVTGGIAAAPTIFAQGAPQVPGVQDPARVTAGTYALDAGHTLVGWEVSHFGFNDYLGLFGNITGTMTMDPANIEAAKVEVMVPIAEVSVASAGLKDHLLRPGKDGGAPDFFGPTPGMATFTSTKVVKTGAMTADVTGTLTMNGKSAPVTLTTEFVGAGANPFNKKDTVGFHARTTIDRTQWGVNYAAPFVGKDVTLTISAAFEKQ</sequence>
<reference evidence="4 5" key="1">
    <citation type="submission" date="2019-12" db="EMBL/GenBank/DDBJ databases">
        <title>Genomic-based taxomic classification of the family Erythrobacteraceae.</title>
        <authorList>
            <person name="Xu L."/>
        </authorList>
    </citation>
    <scope>NUCLEOTIDE SEQUENCE [LARGE SCALE GENOMIC DNA]</scope>
    <source>
        <strain evidence="4 5">JCM 10282</strain>
    </source>
</reference>
<dbReference type="OrthoDB" id="9811006at2"/>
<keyword evidence="6" id="KW-1185">Reference proteome</keyword>
<evidence type="ECO:0000313" key="6">
    <source>
        <dbReference type="Proteomes" id="UP000548685"/>
    </source>
</evidence>
<dbReference type="Proteomes" id="UP000548685">
    <property type="component" value="Unassembled WGS sequence"/>
</dbReference>
<dbReference type="SMART" id="SM00867">
    <property type="entry name" value="YceI"/>
    <property type="match status" value="1"/>
</dbReference>
<keyword evidence="1" id="KW-0732">Signal</keyword>
<dbReference type="RefSeq" id="WP_160760874.1">
    <property type="nucleotide sequence ID" value="NZ_BAAADZ010000010.1"/>
</dbReference>